<dbReference type="InterPro" id="IPR029058">
    <property type="entry name" value="AB_hydrolase_fold"/>
</dbReference>
<dbReference type="PANTHER" id="PTHR43433:SF5">
    <property type="entry name" value="AB HYDROLASE-1 DOMAIN-CONTAINING PROTEIN"/>
    <property type="match status" value="1"/>
</dbReference>
<feature type="domain" description="AB hydrolase-1" evidence="1">
    <location>
        <begin position="19"/>
        <end position="206"/>
    </location>
</feature>
<accession>A0A9Q3CQ25</accession>
<dbReference type="SUPFAM" id="SSF53474">
    <property type="entry name" value="alpha/beta-Hydrolases"/>
    <property type="match status" value="1"/>
</dbReference>
<evidence type="ECO:0000313" key="2">
    <source>
        <dbReference type="EMBL" id="MBW0486546.1"/>
    </source>
</evidence>
<organism evidence="2 3">
    <name type="scientific">Austropuccinia psidii MF-1</name>
    <dbReference type="NCBI Taxonomy" id="1389203"/>
    <lineage>
        <taxon>Eukaryota</taxon>
        <taxon>Fungi</taxon>
        <taxon>Dikarya</taxon>
        <taxon>Basidiomycota</taxon>
        <taxon>Pucciniomycotina</taxon>
        <taxon>Pucciniomycetes</taxon>
        <taxon>Pucciniales</taxon>
        <taxon>Sphaerophragmiaceae</taxon>
        <taxon>Austropuccinia</taxon>
    </lineage>
</organism>
<evidence type="ECO:0000259" key="1">
    <source>
        <dbReference type="Pfam" id="PF00561"/>
    </source>
</evidence>
<dbReference type="AlphaFoldDB" id="A0A9Q3CQ25"/>
<dbReference type="InterPro" id="IPR000073">
    <property type="entry name" value="AB_hydrolase_1"/>
</dbReference>
<proteinExistence type="predicted"/>
<dbReference type="Gene3D" id="3.40.50.1820">
    <property type="entry name" value="alpha/beta hydrolase"/>
    <property type="match status" value="1"/>
</dbReference>
<sequence>MAKDVIELIELIGWREERSVHLFGISMGGMIGQELVNSSLSALQRLVQSGCSHSLLDHTFIVPLDPQTLQWKGFVLFVKVFSRVLTKEQECSLLIDTLFPPVFTNERLPNGCLRKEELYARFLLLANLTPKQPLAGSLGQLWGAVTHSLSRDALGKVSEDLKPAKVLVLTGDSDEIINPARSSELHKFLPGSELVIFKSGGHALCYQVPQEFNALLERVMKEANARFSSNIDN</sequence>
<evidence type="ECO:0000313" key="3">
    <source>
        <dbReference type="Proteomes" id="UP000765509"/>
    </source>
</evidence>
<reference evidence="2" key="1">
    <citation type="submission" date="2021-03" db="EMBL/GenBank/DDBJ databases">
        <title>Draft genome sequence of rust myrtle Austropuccinia psidii MF-1, a brazilian biotype.</title>
        <authorList>
            <person name="Quecine M.C."/>
            <person name="Pachon D.M.R."/>
            <person name="Bonatelli M.L."/>
            <person name="Correr F.H."/>
            <person name="Franceschini L.M."/>
            <person name="Leite T.F."/>
            <person name="Margarido G.R.A."/>
            <person name="Almeida C.A."/>
            <person name="Ferrarezi J.A."/>
            <person name="Labate C.A."/>
        </authorList>
    </citation>
    <scope>NUCLEOTIDE SEQUENCE</scope>
    <source>
        <strain evidence="2">MF-1</strain>
    </source>
</reference>
<keyword evidence="3" id="KW-1185">Reference proteome</keyword>
<dbReference type="InterPro" id="IPR050471">
    <property type="entry name" value="AB_hydrolase"/>
</dbReference>
<dbReference type="OrthoDB" id="2502185at2759"/>
<dbReference type="Proteomes" id="UP000765509">
    <property type="component" value="Unassembled WGS sequence"/>
</dbReference>
<comment type="caution">
    <text evidence="2">The sequence shown here is derived from an EMBL/GenBank/DDBJ whole genome shotgun (WGS) entry which is preliminary data.</text>
</comment>
<gene>
    <name evidence="2" type="ORF">O181_026261</name>
</gene>
<name>A0A9Q3CQ25_9BASI</name>
<dbReference type="PANTHER" id="PTHR43433">
    <property type="entry name" value="HYDROLASE, ALPHA/BETA FOLD FAMILY PROTEIN"/>
    <property type="match status" value="1"/>
</dbReference>
<dbReference type="EMBL" id="AVOT02008706">
    <property type="protein sequence ID" value="MBW0486546.1"/>
    <property type="molecule type" value="Genomic_DNA"/>
</dbReference>
<protein>
    <recommendedName>
        <fullName evidence="1">AB hydrolase-1 domain-containing protein</fullName>
    </recommendedName>
</protein>
<dbReference type="Pfam" id="PF00561">
    <property type="entry name" value="Abhydrolase_1"/>
    <property type="match status" value="1"/>
</dbReference>